<evidence type="ECO:0000313" key="1">
    <source>
        <dbReference type="EMBL" id="SVB11563.1"/>
    </source>
</evidence>
<accession>A0A382BE89</accession>
<dbReference type="EMBL" id="UINC01029213">
    <property type="protein sequence ID" value="SVB11563.1"/>
    <property type="molecule type" value="Genomic_DNA"/>
</dbReference>
<feature type="non-terminal residue" evidence="1">
    <location>
        <position position="207"/>
    </location>
</feature>
<reference evidence="1" key="1">
    <citation type="submission" date="2018-05" db="EMBL/GenBank/DDBJ databases">
        <authorList>
            <person name="Lanie J.A."/>
            <person name="Ng W.-L."/>
            <person name="Kazmierczak K.M."/>
            <person name="Andrzejewski T.M."/>
            <person name="Davidsen T.M."/>
            <person name="Wayne K.J."/>
            <person name="Tettelin H."/>
            <person name="Glass J.I."/>
            <person name="Rusch D."/>
            <person name="Podicherti R."/>
            <person name="Tsui H.-C.T."/>
            <person name="Winkler M.E."/>
        </authorList>
    </citation>
    <scope>NUCLEOTIDE SEQUENCE</scope>
</reference>
<proteinExistence type="predicted"/>
<dbReference type="AlphaFoldDB" id="A0A382BE89"/>
<protein>
    <submittedName>
        <fullName evidence="1">Uncharacterized protein</fullName>
    </submittedName>
</protein>
<name>A0A382BE89_9ZZZZ</name>
<gene>
    <name evidence="1" type="ORF">METZ01_LOCUS164417</name>
</gene>
<organism evidence="1">
    <name type="scientific">marine metagenome</name>
    <dbReference type="NCBI Taxonomy" id="408172"/>
    <lineage>
        <taxon>unclassified sequences</taxon>
        <taxon>metagenomes</taxon>
        <taxon>ecological metagenomes</taxon>
    </lineage>
</organism>
<sequence length="207" mass="24890">MPPWTMEATCTWMESRVYDGGRAVFNIDPKYQEDLDQLIVPVELAMELGTKHKIFLLTPDKKSIRDDVSVIRIPPDEKTGKGLRWRIRDHQKNEEWTKRRIYEIRKYRDELRFHEDFDDIPDIDNIDETDGYHYYTGQLHDWFIIPDISLDETKFHHHYGSMIWFFYITERFEMDIVRKFFAKATQGAGREYRSFASLFEDYGTTLA</sequence>